<organism evidence="1 2">
    <name type="scientific">Citrobacter youngae ATCC 29220</name>
    <dbReference type="NCBI Taxonomy" id="500640"/>
    <lineage>
        <taxon>Bacteria</taxon>
        <taxon>Pseudomonadati</taxon>
        <taxon>Pseudomonadota</taxon>
        <taxon>Gammaproteobacteria</taxon>
        <taxon>Enterobacterales</taxon>
        <taxon>Enterobacteriaceae</taxon>
        <taxon>Citrobacter</taxon>
        <taxon>Citrobacter freundii complex</taxon>
    </lineage>
</organism>
<name>D4BED2_9ENTR</name>
<dbReference type="HOGENOM" id="CLU_3214207_0_0_6"/>
<accession>D4BED2</accession>
<dbReference type="AlphaFoldDB" id="D4BED2"/>
<evidence type="ECO:0000313" key="2">
    <source>
        <dbReference type="Proteomes" id="UP000003880"/>
    </source>
</evidence>
<gene>
    <name evidence="1" type="ORF">CIT292_08865</name>
</gene>
<evidence type="ECO:0000313" key="1">
    <source>
        <dbReference type="EMBL" id="EFE07682.1"/>
    </source>
</evidence>
<reference evidence="1 2" key="1">
    <citation type="submission" date="2010-02" db="EMBL/GenBank/DDBJ databases">
        <authorList>
            <person name="Weinstock G."/>
            <person name="Sodergren E."/>
            <person name="Clifton S."/>
            <person name="Fulton L."/>
            <person name="Fulton B."/>
            <person name="Courtney L."/>
            <person name="Fronick C."/>
            <person name="Harrison M."/>
            <person name="Strong C."/>
            <person name="Farmer C."/>
            <person name="Delahaunty K."/>
            <person name="Markovic C."/>
            <person name="Hall O."/>
            <person name="Minx P."/>
            <person name="Tomlinson C."/>
            <person name="Mitreva M."/>
            <person name="Nelson J."/>
            <person name="Hou S."/>
            <person name="Wollam A."/>
            <person name="Pepin K.H."/>
            <person name="Johnson M."/>
            <person name="Bhonagiri V."/>
            <person name="Zhang X."/>
            <person name="Suruliraj S."/>
            <person name="Warren W."/>
            <person name="Chinwalla A."/>
            <person name="Mardis E.R."/>
            <person name="Wilson R.K."/>
        </authorList>
    </citation>
    <scope>NUCLEOTIDE SEQUENCE [LARGE SCALE GENOMIC DNA]</scope>
    <source>
        <strain evidence="1 2">ATCC 29220</strain>
    </source>
</reference>
<dbReference type="Proteomes" id="UP000003880">
    <property type="component" value="Unassembled WGS sequence"/>
</dbReference>
<sequence length="44" mass="5233">MIQHFKNVLLPAFRSKFMPHVSQLKLNKVSIKNSCLKIYNQPYK</sequence>
<comment type="caution">
    <text evidence="1">The sequence shown here is derived from an EMBL/GenBank/DDBJ whole genome shotgun (WGS) entry which is preliminary data.</text>
</comment>
<proteinExistence type="predicted"/>
<protein>
    <submittedName>
        <fullName evidence="1">Uncharacterized protein</fullName>
    </submittedName>
</protein>
<dbReference type="EMBL" id="ABWL02000013">
    <property type="protein sequence ID" value="EFE07682.1"/>
    <property type="molecule type" value="Genomic_DNA"/>
</dbReference>